<evidence type="ECO:0000256" key="1">
    <source>
        <dbReference type="ARBA" id="ARBA00022448"/>
    </source>
</evidence>
<keyword evidence="4 11" id="KW-0812">Transmembrane</keyword>
<dbReference type="GO" id="GO:0005524">
    <property type="term" value="F:ATP binding"/>
    <property type="evidence" value="ECO:0007669"/>
    <property type="project" value="UniProtKB-UniRule"/>
</dbReference>
<keyword evidence="7 11" id="KW-0630">Potassium</keyword>
<dbReference type="RefSeq" id="WP_076400412.1">
    <property type="nucleotide sequence ID" value="NZ_FTOA01000003.1"/>
</dbReference>
<evidence type="ECO:0000256" key="4">
    <source>
        <dbReference type="ARBA" id="ARBA00022692"/>
    </source>
</evidence>
<dbReference type="PANTHER" id="PTHR30042:SF2">
    <property type="entry name" value="POTASSIUM-TRANSPORTING ATPASE KDPC SUBUNIT"/>
    <property type="match status" value="1"/>
</dbReference>
<reference evidence="12 13" key="1">
    <citation type="submission" date="2017-01" db="EMBL/GenBank/DDBJ databases">
        <authorList>
            <person name="Mah S.A."/>
            <person name="Swanson W.J."/>
            <person name="Moy G.W."/>
            <person name="Vacquier V.D."/>
        </authorList>
    </citation>
    <scope>NUCLEOTIDE SEQUENCE [LARGE SCALE GENOMIC DNA]</scope>
    <source>
        <strain evidence="12 13">DSM 11589</strain>
    </source>
</reference>
<dbReference type="NCBIfam" id="NF001454">
    <property type="entry name" value="PRK00315.1"/>
    <property type="match status" value="1"/>
</dbReference>
<dbReference type="AlphaFoldDB" id="A0A1N7LAG5"/>
<sequence>MWSVMRAAGGLVLVMTMMTGVAYPLTVTGVAQAVFPWQAGGSLLERDGVPVGSALIGQAFSQPGYFHGRPSLAGTGYDAASSGASNLAPSSAALMAAIDQRAAALRQENPEAPHDVPVDLVTASASGLDPHISPAAALWQVNRVARARGASPEAVRALVMAHVEGRALGFLGEPVVNVLRLNQALDQMQPR</sequence>
<name>A0A1N7LAG5_9PROT</name>
<evidence type="ECO:0000256" key="7">
    <source>
        <dbReference type="ARBA" id="ARBA00022958"/>
    </source>
</evidence>
<keyword evidence="9 11" id="KW-0406">Ion transport</keyword>
<keyword evidence="5 11" id="KW-0547">Nucleotide-binding</keyword>
<dbReference type="EMBL" id="FTOA01000003">
    <property type="protein sequence ID" value="SIS70779.1"/>
    <property type="molecule type" value="Genomic_DNA"/>
</dbReference>
<evidence type="ECO:0000313" key="12">
    <source>
        <dbReference type="EMBL" id="SIS70779.1"/>
    </source>
</evidence>
<dbReference type="HAMAP" id="MF_00276">
    <property type="entry name" value="KdpC"/>
    <property type="match status" value="1"/>
</dbReference>
<evidence type="ECO:0000256" key="3">
    <source>
        <dbReference type="ARBA" id="ARBA00022538"/>
    </source>
</evidence>
<dbReference type="Proteomes" id="UP000185678">
    <property type="component" value="Unassembled WGS sequence"/>
</dbReference>
<evidence type="ECO:0000256" key="11">
    <source>
        <dbReference type="HAMAP-Rule" id="MF_00276"/>
    </source>
</evidence>
<dbReference type="NCBIfam" id="TIGR00681">
    <property type="entry name" value="kdpC"/>
    <property type="match status" value="1"/>
</dbReference>
<comment type="function">
    <text evidence="11">Part of the high-affinity ATP-driven potassium transport (or Kdp) system, which catalyzes the hydrolysis of ATP coupled with the electrogenic transport of potassium into the cytoplasm. This subunit acts as a catalytic chaperone that increases the ATP-binding affinity of the ATP-hydrolyzing subunit KdpB by the formation of a transient KdpB/KdpC/ATP ternary complex.</text>
</comment>
<dbReference type="GO" id="GO:0008556">
    <property type="term" value="F:P-type potassium transmembrane transporter activity"/>
    <property type="evidence" value="ECO:0007669"/>
    <property type="project" value="InterPro"/>
</dbReference>
<evidence type="ECO:0000256" key="8">
    <source>
        <dbReference type="ARBA" id="ARBA00022989"/>
    </source>
</evidence>
<evidence type="ECO:0000256" key="10">
    <source>
        <dbReference type="ARBA" id="ARBA00023136"/>
    </source>
</evidence>
<comment type="subcellular location">
    <subcellularLocation>
        <location evidence="11">Cell membrane</location>
        <topology evidence="11">Single-pass membrane protein</topology>
    </subcellularLocation>
</comment>
<evidence type="ECO:0000256" key="5">
    <source>
        <dbReference type="ARBA" id="ARBA00022741"/>
    </source>
</evidence>
<keyword evidence="6 11" id="KW-0067">ATP-binding</keyword>
<protein>
    <recommendedName>
        <fullName evidence="11">Potassium-transporting ATPase KdpC subunit</fullName>
    </recommendedName>
    <alternativeName>
        <fullName evidence="11">ATP phosphohydrolase [potassium-transporting] C chain</fullName>
    </alternativeName>
    <alternativeName>
        <fullName evidence="11">Potassium-binding and translocating subunit C</fullName>
    </alternativeName>
    <alternativeName>
        <fullName evidence="11">Potassium-translocating ATPase C chain</fullName>
    </alternativeName>
</protein>
<comment type="subunit">
    <text evidence="11">The system is composed of three essential subunits: KdpA, KdpB and KdpC.</text>
</comment>
<dbReference type="OrthoDB" id="9788285at2"/>
<gene>
    <name evidence="11" type="primary">kdpC</name>
    <name evidence="12" type="ORF">SAMN05421779_103204</name>
</gene>
<keyword evidence="10 11" id="KW-0472">Membrane</keyword>
<dbReference type="InterPro" id="IPR003820">
    <property type="entry name" value="KdpC"/>
</dbReference>
<dbReference type="GO" id="GO:0005886">
    <property type="term" value="C:plasma membrane"/>
    <property type="evidence" value="ECO:0007669"/>
    <property type="project" value="UniProtKB-SubCell"/>
</dbReference>
<evidence type="ECO:0000313" key="13">
    <source>
        <dbReference type="Proteomes" id="UP000185678"/>
    </source>
</evidence>
<accession>A0A1N7LAG5</accession>
<dbReference type="PANTHER" id="PTHR30042">
    <property type="entry name" value="POTASSIUM-TRANSPORTING ATPASE C CHAIN"/>
    <property type="match status" value="1"/>
</dbReference>
<keyword evidence="2 11" id="KW-1003">Cell membrane</keyword>
<keyword evidence="13" id="KW-1185">Reference proteome</keyword>
<dbReference type="Pfam" id="PF02669">
    <property type="entry name" value="KdpC"/>
    <property type="match status" value="1"/>
</dbReference>
<proteinExistence type="inferred from homology"/>
<keyword evidence="1 11" id="KW-0813">Transport</keyword>
<evidence type="ECO:0000256" key="6">
    <source>
        <dbReference type="ARBA" id="ARBA00022840"/>
    </source>
</evidence>
<organism evidence="12 13">
    <name type="scientific">Insolitispirillum peregrinum</name>
    <dbReference type="NCBI Taxonomy" id="80876"/>
    <lineage>
        <taxon>Bacteria</taxon>
        <taxon>Pseudomonadati</taxon>
        <taxon>Pseudomonadota</taxon>
        <taxon>Alphaproteobacteria</taxon>
        <taxon>Rhodospirillales</taxon>
        <taxon>Novispirillaceae</taxon>
        <taxon>Insolitispirillum</taxon>
    </lineage>
</organism>
<keyword evidence="3 11" id="KW-0633">Potassium transport</keyword>
<dbReference type="PIRSF" id="PIRSF001296">
    <property type="entry name" value="K_ATPase_KdpC"/>
    <property type="match status" value="1"/>
</dbReference>
<comment type="similarity">
    <text evidence="11">Belongs to the KdpC family.</text>
</comment>
<evidence type="ECO:0000256" key="2">
    <source>
        <dbReference type="ARBA" id="ARBA00022475"/>
    </source>
</evidence>
<dbReference type="STRING" id="80876.SAMN05421779_103204"/>
<evidence type="ECO:0000256" key="9">
    <source>
        <dbReference type="ARBA" id="ARBA00023065"/>
    </source>
</evidence>
<keyword evidence="8 11" id="KW-1133">Transmembrane helix</keyword>